<organism evidence="2 3">
    <name type="scientific">Asaia krungthepensis NRIC 0535</name>
    <dbReference type="NCBI Taxonomy" id="1307925"/>
    <lineage>
        <taxon>Bacteria</taxon>
        <taxon>Pseudomonadati</taxon>
        <taxon>Pseudomonadota</taxon>
        <taxon>Alphaproteobacteria</taxon>
        <taxon>Acetobacterales</taxon>
        <taxon>Acetobacteraceae</taxon>
        <taxon>Asaia</taxon>
    </lineage>
</organism>
<dbReference type="SUPFAM" id="SSF47598">
    <property type="entry name" value="Ribbon-helix-helix"/>
    <property type="match status" value="1"/>
</dbReference>
<proteinExistence type="predicted"/>
<dbReference type="InterPro" id="IPR013321">
    <property type="entry name" value="Arc_rbn_hlx_hlx"/>
</dbReference>
<feature type="domain" description="Arc-like DNA binding" evidence="1">
    <location>
        <begin position="24"/>
        <end position="62"/>
    </location>
</feature>
<evidence type="ECO:0000313" key="3">
    <source>
        <dbReference type="Proteomes" id="UP001062776"/>
    </source>
</evidence>
<keyword evidence="3" id="KW-1185">Reference proteome</keyword>
<dbReference type="EMBL" id="BAPV01000012">
    <property type="protein sequence ID" value="GBQ88938.1"/>
    <property type="molecule type" value="Genomic_DNA"/>
</dbReference>
<dbReference type="Gene3D" id="1.10.1220.10">
    <property type="entry name" value="Met repressor-like"/>
    <property type="match status" value="1"/>
</dbReference>
<dbReference type="InterPro" id="IPR005569">
    <property type="entry name" value="Arc_DNA-bd_dom"/>
</dbReference>
<dbReference type="Proteomes" id="UP001062776">
    <property type="component" value="Unassembled WGS sequence"/>
</dbReference>
<protein>
    <recommendedName>
        <fullName evidence="1">Arc-like DNA binding domain-containing protein</fullName>
    </recommendedName>
</protein>
<accession>A0ABQ0Q316</accession>
<gene>
    <name evidence="2" type="ORF">AA0535_1668</name>
</gene>
<evidence type="ECO:0000259" key="1">
    <source>
        <dbReference type="Pfam" id="PF03869"/>
    </source>
</evidence>
<comment type="caution">
    <text evidence="2">The sequence shown here is derived from an EMBL/GenBank/DDBJ whole genome shotgun (WGS) entry which is preliminary data.</text>
</comment>
<reference evidence="2" key="1">
    <citation type="submission" date="2013-04" db="EMBL/GenBank/DDBJ databases">
        <title>The genome sequencing project of 58 acetic acid bacteria.</title>
        <authorList>
            <person name="Okamoto-Kainuma A."/>
            <person name="Ishikawa M."/>
            <person name="Umino S."/>
            <person name="Koizumi Y."/>
            <person name="Shiwa Y."/>
            <person name="Yoshikawa H."/>
            <person name="Matsutani M."/>
            <person name="Matsushita K."/>
        </authorList>
    </citation>
    <scope>NUCLEOTIDE SEQUENCE</scope>
    <source>
        <strain evidence="2">NRIC 0535</strain>
    </source>
</reference>
<dbReference type="Pfam" id="PF03869">
    <property type="entry name" value="Arc"/>
    <property type="match status" value="1"/>
</dbReference>
<sequence>MQVECAPKMDYCVGMSEERLSVSIRMTRDLTQRLKQAANDRSHSMNAEIVQRLEASFSDDSAPMAPEELDESYLDAAEMYIISADDEAVMKLLGKRFTYRRK</sequence>
<evidence type="ECO:0000313" key="2">
    <source>
        <dbReference type="EMBL" id="GBQ88938.1"/>
    </source>
</evidence>
<dbReference type="InterPro" id="IPR010985">
    <property type="entry name" value="Ribbon_hlx_hlx"/>
</dbReference>
<name>A0ABQ0Q316_9PROT</name>